<evidence type="ECO:0000313" key="3">
    <source>
        <dbReference type="EMBL" id="MFC6397396.1"/>
    </source>
</evidence>
<keyword evidence="2" id="KW-1133">Transmembrane helix</keyword>
<proteinExistence type="predicted"/>
<feature type="transmembrane region" description="Helical" evidence="2">
    <location>
        <begin position="46"/>
        <end position="65"/>
    </location>
</feature>
<evidence type="ECO:0000313" key="4">
    <source>
        <dbReference type="Proteomes" id="UP001596266"/>
    </source>
</evidence>
<keyword evidence="2" id="KW-0812">Transmembrane</keyword>
<dbReference type="EMBL" id="JBHSUA010000020">
    <property type="protein sequence ID" value="MFC6397396.1"/>
    <property type="molecule type" value="Genomic_DNA"/>
</dbReference>
<dbReference type="Proteomes" id="UP001596266">
    <property type="component" value="Unassembled WGS sequence"/>
</dbReference>
<organism evidence="3 4">
    <name type="scientific">Luteococcus sanguinis</name>
    <dbReference type="NCBI Taxonomy" id="174038"/>
    <lineage>
        <taxon>Bacteria</taxon>
        <taxon>Bacillati</taxon>
        <taxon>Actinomycetota</taxon>
        <taxon>Actinomycetes</taxon>
        <taxon>Propionibacteriales</taxon>
        <taxon>Propionibacteriaceae</taxon>
        <taxon>Luteococcus</taxon>
    </lineage>
</organism>
<protein>
    <submittedName>
        <fullName evidence="3">DUF3040 domain-containing protein</fullName>
    </submittedName>
</protein>
<comment type="caution">
    <text evidence="3">The sequence shown here is derived from an EMBL/GenBank/DDBJ whole genome shotgun (WGS) entry which is preliminary data.</text>
</comment>
<name>A0ABW1X234_9ACTN</name>
<keyword evidence="2" id="KW-0472">Membrane</keyword>
<evidence type="ECO:0000256" key="1">
    <source>
        <dbReference type="SAM" id="MobiDB-lite"/>
    </source>
</evidence>
<reference evidence="4" key="1">
    <citation type="journal article" date="2019" name="Int. J. Syst. Evol. Microbiol.">
        <title>The Global Catalogue of Microorganisms (GCM) 10K type strain sequencing project: providing services to taxonomists for standard genome sequencing and annotation.</title>
        <authorList>
            <consortium name="The Broad Institute Genomics Platform"/>
            <consortium name="The Broad Institute Genome Sequencing Center for Infectious Disease"/>
            <person name="Wu L."/>
            <person name="Ma J."/>
        </authorList>
    </citation>
    <scope>NUCLEOTIDE SEQUENCE [LARGE SCALE GENOMIC DNA]</scope>
    <source>
        <strain evidence="4">CGMCC 1.15277</strain>
    </source>
</reference>
<feature type="compositionally biased region" description="Basic and acidic residues" evidence="1">
    <location>
        <begin position="101"/>
        <end position="119"/>
    </location>
</feature>
<dbReference type="RefSeq" id="WP_343885688.1">
    <property type="nucleotide sequence ID" value="NZ_BAAAKI010000010.1"/>
</dbReference>
<feature type="region of interest" description="Disordered" evidence="1">
    <location>
        <begin position="93"/>
        <end position="119"/>
    </location>
</feature>
<keyword evidence="4" id="KW-1185">Reference proteome</keyword>
<dbReference type="Pfam" id="PF11239">
    <property type="entry name" value="DUF3040"/>
    <property type="match status" value="1"/>
</dbReference>
<dbReference type="InterPro" id="IPR021401">
    <property type="entry name" value="DUF3040"/>
</dbReference>
<sequence>MAEGRKEAAMSLSDEEQRLLAQLEASLAADDPQLARTMRGTAPRQIRRHVALASVLVFLLGLAALVAGVEIHPLLGVLGYVLMVGALVKGRESVQVPPSSEGHRVEQATRPRRTREDLR</sequence>
<accession>A0ABW1X234</accession>
<evidence type="ECO:0000256" key="2">
    <source>
        <dbReference type="SAM" id="Phobius"/>
    </source>
</evidence>
<gene>
    <name evidence="3" type="ORF">ACFP57_10450</name>
</gene>